<dbReference type="InterPro" id="IPR036390">
    <property type="entry name" value="WH_DNA-bd_sf"/>
</dbReference>
<dbReference type="KEGG" id="sia:M1425_1821"/>
<proteinExistence type="predicted"/>
<dbReference type="EMBL" id="CP001400">
    <property type="protein sequence ID" value="ACP38565.1"/>
    <property type="molecule type" value="Genomic_DNA"/>
</dbReference>
<dbReference type="SMART" id="SM00418">
    <property type="entry name" value="HTH_ARSR"/>
    <property type="match status" value="1"/>
</dbReference>
<evidence type="ECO:0000313" key="3">
    <source>
        <dbReference type="Proteomes" id="UP000001350"/>
    </source>
</evidence>
<evidence type="ECO:0000259" key="1">
    <source>
        <dbReference type="SMART" id="SM00418"/>
    </source>
</evidence>
<protein>
    <recommendedName>
        <fullName evidence="1">HTH arsR-type domain-containing protein</fullName>
    </recommendedName>
</protein>
<dbReference type="InterPro" id="IPR036388">
    <property type="entry name" value="WH-like_DNA-bd_sf"/>
</dbReference>
<dbReference type="HOGENOM" id="CLU_162440_0_0_2"/>
<gene>
    <name evidence="2" type="ordered locus">M1425_1821</name>
</gene>
<dbReference type="SUPFAM" id="SSF46785">
    <property type="entry name" value="Winged helix' DNA-binding domain"/>
    <property type="match status" value="1"/>
</dbReference>
<reference evidence="2 3" key="1">
    <citation type="journal article" date="2009" name="Proc. Natl. Acad. Sci. U.S.A.">
        <title>Biogeography of the Sulfolobus islandicus pan-genome.</title>
        <authorList>
            <person name="Reno M.L."/>
            <person name="Held N.L."/>
            <person name="Fields C.J."/>
            <person name="Burke P.V."/>
            <person name="Whitaker R.J."/>
        </authorList>
    </citation>
    <scope>NUCLEOTIDE SEQUENCE [LARGE SCALE GENOMIC DNA]</scope>
    <source>
        <strain evidence="3">M.14.25 / Kamchatka #1</strain>
    </source>
</reference>
<name>C3MXN1_SACI4</name>
<dbReference type="AlphaFoldDB" id="C3MXN1"/>
<sequence>MGSGETDKGWAMTYNANEIRAKILRRKILELIVENYVLSASLISHALLLSYATVLRHLRILNEQGYIELYKEGRTLYAKIKENSKQIQILNSELEGFKKLSDKPLLTKYEPSTIAKTKAKKGRSN</sequence>
<dbReference type="InterPro" id="IPR011991">
    <property type="entry name" value="ArsR-like_HTH"/>
</dbReference>
<organism evidence="2 3">
    <name type="scientific">Saccharolobus islandicus (strain M.14.25 / Kamchatka #1)</name>
    <name type="common">Sulfolobus islandicus</name>
    <dbReference type="NCBI Taxonomy" id="427317"/>
    <lineage>
        <taxon>Archaea</taxon>
        <taxon>Thermoproteota</taxon>
        <taxon>Thermoprotei</taxon>
        <taxon>Sulfolobales</taxon>
        <taxon>Sulfolobaceae</taxon>
        <taxon>Saccharolobus</taxon>
    </lineage>
</organism>
<accession>C3MXN1</accession>
<dbReference type="GO" id="GO:0003700">
    <property type="term" value="F:DNA-binding transcription factor activity"/>
    <property type="evidence" value="ECO:0007669"/>
    <property type="project" value="InterPro"/>
</dbReference>
<dbReference type="CDD" id="cd00090">
    <property type="entry name" value="HTH_ARSR"/>
    <property type="match status" value="1"/>
</dbReference>
<dbReference type="Gene3D" id="1.10.10.10">
    <property type="entry name" value="Winged helix-like DNA-binding domain superfamily/Winged helix DNA-binding domain"/>
    <property type="match status" value="1"/>
</dbReference>
<evidence type="ECO:0000313" key="2">
    <source>
        <dbReference type="EMBL" id="ACP38565.1"/>
    </source>
</evidence>
<dbReference type="Pfam" id="PF13412">
    <property type="entry name" value="HTH_24"/>
    <property type="match status" value="1"/>
</dbReference>
<dbReference type="Proteomes" id="UP000001350">
    <property type="component" value="Chromosome"/>
</dbReference>
<feature type="domain" description="HTH arsR-type" evidence="1">
    <location>
        <begin position="22"/>
        <end position="96"/>
    </location>
</feature>
<dbReference type="InterPro" id="IPR001845">
    <property type="entry name" value="HTH_ArsR_DNA-bd_dom"/>
</dbReference>